<evidence type="ECO:0000256" key="1">
    <source>
        <dbReference type="SAM" id="MobiDB-lite"/>
    </source>
</evidence>
<dbReference type="Proteomes" id="UP001375240">
    <property type="component" value="Unassembled WGS sequence"/>
</dbReference>
<dbReference type="InterPro" id="IPR003448">
    <property type="entry name" value="Mopterin_biosynth_MoaE"/>
</dbReference>
<evidence type="ECO:0000313" key="3">
    <source>
        <dbReference type="Proteomes" id="UP001375240"/>
    </source>
</evidence>
<comment type="caution">
    <text evidence="2">The sequence shown here is derived from an EMBL/GenBank/DDBJ whole genome shotgun (WGS) entry which is preliminary data.</text>
</comment>
<accession>A0AAV9UCN4</accession>
<dbReference type="GO" id="GO:0006777">
    <property type="term" value="P:Mo-molybdopterin cofactor biosynthetic process"/>
    <property type="evidence" value="ECO:0007669"/>
    <property type="project" value="InterPro"/>
</dbReference>
<dbReference type="Gene3D" id="3.90.1170.40">
    <property type="entry name" value="Molybdopterin biosynthesis MoaE subunit"/>
    <property type="match status" value="1"/>
</dbReference>
<evidence type="ECO:0000313" key="2">
    <source>
        <dbReference type="EMBL" id="KAK6339039.1"/>
    </source>
</evidence>
<dbReference type="Pfam" id="PF02391">
    <property type="entry name" value="MoaE"/>
    <property type="match status" value="1"/>
</dbReference>
<feature type="region of interest" description="Disordered" evidence="1">
    <location>
        <begin position="165"/>
        <end position="193"/>
    </location>
</feature>
<dbReference type="AlphaFoldDB" id="A0AAV9UCN4"/>
<reference evidence="2 3" key="1">
    <citation type="submission" date="2019-10" db="EMBL/GenBank/DDBJ databases">
        <authorList>
            <person name="Palmer J.M."/>
        </authorList>
    </citation>
    <scope>NUCLEOTIDE SEQUENCE [LARGE SCALE GENOMIC DNA]</scope>
    <source>
        <strain evidence="2 3">TWF696</strain>
    </source>
</reference>
<protein>
    <submittedName>
        <fullName evidence="2">Molybdopterin synthase catalytic subunit</fullName>
    </submittedName>
</protein>
<dbReference type="SUPFAM" id="SSF54690">
    <property type="entry name" value="Molybdopterin synthase subunit MoaE"/>
    <property type="match status" value="1"/>
</dbReference>
<feature type="compositionally biased region" description="Acidic residues" evidence="1">
    <location>
        <begin position="183"/>
        <end position="193"/>
    </location>
</feature>
<name>A0AAV9UCN4_9PEZI</name>
<dbReference type="PANTHER" id="PTHR23404">
    <property type="entry name" value="MOLYBDOPTERIN SYNTHASE RELATED"/>
    <property type="match status" value="1"/>
</dbReference>
<dbReference type="CDD" id="cd00756">
    <property type="entry name" value="MoaE"/>
    <property type="match status" value="1"/>
</dbReference>
<proteinExistence type="predicted"/>
<dbReference type="InterPro" id="IPR036563">
    <property type="entry name" value="MoaE_sf"/>
</dbReference>
<keyword evidence="3" id="KW-1185">Reference proteome</keyword>
<sequence length="193" mass="20873">MADAADAPSNPAFEGIRSVELPGSGTFVGLTYDKLDITATIDRVRSPKAGAVVVFIGTTRDNFEGKPITTLEYTTYDSLALRSLSNIVTGLRSANNTSLHAIAVVHRLGIVPIGEDSVIIALSTSHRAEGWRIAEECLELVKDKVEIWKREWFVDGGVWRANRDGAKGEIADSGHQKSADSAPPEEDPEQADR</sequence>
<gene>
    <name evidence="2" type="primary">MOCS2_1</name>
    <name evidence="2" type="ORF">TWF696_009835</name>
</gene>
<dbReference type="EMBL" id="JAVHNQ010000009">
    <property type="protein sequence ID" value="KAK6339039.1"/>
    <property type="molecule type" value="Genomic_DNA"/>
</dbReference>
<organism evidence="2 3">
    <name type="scientific">Orbilia brochopaga</name>
    <dbReference type="NCBI Taxonomy" id="3140254"/>
    <lineage>
        <taxon>Eukaryota</taxon>
        <taxon>Fungi</taxon>
        <taxon>Dikarya</taxon>
        <taxon>Ascomycota</taxon>
        <taxon>Pezizomycotina</taxon>
        <taxon>Orbiliomycetes</taxon>
        <taxon>Orbiliales</taxon>
        <taxon>Orbiliaceae</taxon>
        <taxon>Orbilia</taxon>
    </lineage>
</organism>
<feature type="compositionally biased region" description="Basic and acidic residues" evidence="1">
    <location>
        <begin position="165"/>
        <end position="178"/>
    </location>
</feature>